<dbReference type="InterPro" id="IPR016181">
    <property type="entry name" value="Acyl_CoA_acyltransferase"/>
</dbReference>
<feature type="domain" description="N-acetyltransferase" evidence="3">
    <location>
        <begin position="2"/>
        <end position="148"/>
    </location>
</feature>
<keyword evidence="1 4" id="KW-0808">Transferase</keyword>
<organism evidence="4 5">
    <name type="scientific">Hylemonella gracilis str. Niagara R</name>
    <dbReference type="NCBI Taxonomy" id="1458275"/>
    <lineage>
        <taxon>Bacteria</taxon>
        <taxon>Pseudomonadati</taxon>
        <taxon>Pseudomonadota</taxon>
        <taxon>Betaproteobacteria</taxon>
        <taxon>Burkholderiales</taxon>
        <taxon>Comamonadaceae</taxon>
        <taxon>Hylemonella</taxon>
    </lineage>
</organism>
<name>A0A016XJJ7_9BURK</name>
<dbReference type="NCBIfam" id="NF002959">
    <property type="entry name" value="PRK03624.1"/>
    <property type="match status" value="1"/>
</dbReference>
<evidence type="ECO:0000313" key="5">
    <source>
        <dbReference type="Proteomes" id="UP000023268"/>
    </source>
</evidence>
<evidence type="ECO:0000259" key="3">
    <source>
        <dbReference type="PROSITE" id="PS51186"/>
    </source>
</evidence>
<reference evidence="4 5" key="1">
    <citation type="submission" date="2014-02" db="EMBL/GenBank/DDBJ databases">
        <title>Draft Genome of Hylemonella gracilis isolated from the Niagara River.</title>
        <authorList>
            <person name="Pawlowski D.R."/>
            <person name="Koudelka G.B."/>
        </authorList>
    </citation>
    <scope>NUCLEOTIDE SEQUENCE [LARGE SCALE GENOMIC DNA]</scope>
    <source>
        <strain evidence="4 5">Niagara R</strain>
    </source>
</reference>
<evidence type="ECO:0000256" key="2">
    <source>
        <dbReference type="ARBA" id="ARBA00023315"/>
    </source>
</evidence>
<keyword evidence="2" id="KW-0012">Acyltransferase</keyword>
<proteinExistence type="predicted"/>
<dbReference type="CDD" id="cd04301">
    <property type="entry name" value="NAT_SF"/>
    <property type="match status" value="1"/>
</dbReference>
<dbReference type="InterPro" id="IPR000182">
    <property type="entry name" value="GNAT_dom"/>
</dbReference>
<dbReference type="eggNOG" id="COG0456">
    <property type="taxonomic scope" value="Bacteria"/>
</dbReference>
<dbReference type="InterPro" id="IPR050832">
    <property type="entry name" value="Bact_Acetyltransf"/>
</dbReference>
<dbReference type="Proteomes" id="UP000023268">
    <property type="component" value="Unassembled WGS sequence"/>
</dbReference>
<dbReference type="GO" id="GO:0016747">
    <property type="term" value="F:acyltransferase activity, transferring groups other than amino-acyl groups"/>
    <property type="evidence" value="ECO:0007669"/>
    <property type="project" value="InterPro"/>
</dbReference>
<comment type="caution">
    <text evidence="4">The sequence shown here is derived from an EMBL/GenBank/DDBJ whole genome shotgun (WGS) entry which is preliminary data.</text>
</comment>
<dbReference type="PANTHER" id="PTHR43877:SF1">
    <property type="entry name" value="ACETYLTRANSFERASE"/>
    <property type="match status" value="1"/>
</dbReference>
<evidence type="ECO:0000313" key="4">
    <source>
        <dbReference type="EMBL" id="EYC52279.1"/>
    </source>
</evidence>
<dbReference type="OrthoDB" id="1821130at2"/>
<dbReference type="RefSeq" id="WP_035609495.1">
    <property type="nucleotide sequence ID" value="NZ_JEMG01000001.1"/>
</dbReference>
<dbReference type="STRING" id="1458275.AZ34_15255"/>
<dbReference type="EMBL" id="JEMG01000001">
    <property type="protein sequence ID" value="EYC52279.1"/>
    <property type="molecule type" value="Genomic_DNA"/>
</dbReference>
<gene>
    <name evidence="4" type="ORF">AZ34_15255</name>
</gene>
<protein>
    <submittedName>
        <fullName evidence="4">Acetyltransferase</fullName>
    </submittedName>
</protein>
<evidence type="ECO:0000256" key="1">
    <source>
        <dbReference type="ARBA" id="ARBA00022679"/>
    </source>
</evidence>
<dbReference type="AlphaFoldDB" id="A0A016XJJ7"/>
<dbReference type="PANTHER" id="PTHR43877">
    <property type="entry name" value="AMINOALKYLPHOSPHONATE N-ACETYLTRANSFERASE-RELATED-RELATED"/>
    <property type="match status" value="1"/>
</dbReference>
<dbReference type="Pfam" id="PF00583">
    <property type="entry name" value="Acetyltransf_1"/>
    <property type="match status" value="1"/>
</dbReference>
<dbReference type="PROSITE" id="PS51186">
    <property type="entry name" value="GNAT"/>
    <property type="match status" value="1"/>
</dbReference>
<dbReference type="Gene3D" id="3.40.630.30">
    <property type="match status" value="1"/>
</dbReference>
<sequence length="148" mass="16482">MTNLRVYQDHTDRLQVVSLWRIVFGYETAHNEPSLAITKKVNANDGLFFVAEENGTLIGTAMAGYDGHRGWLYAIAVHPEFRRSGLGTRLVRHAEQALVSLGCMKVNLQLLASNEATAAFYRSLGYTVEPRISMGKVLHENVPAQHTI</sequence>
<accession>A0A016XJJ7</accession>
<dbReference type="SUPFAM" id="SSF55729">
    <property type="entry name" value="Acyl-CoA N-acyltransferases (Nat)"/>
    <property type="match status" value="1"/>
</dbReference>